<gene>
    <name evidence="8" type="ORF">HNR40_009366</name>
</gene>
<dbReference type="InterPro" id="IPR007627">
    <property type="entry name" value="RNA_pol_sigma70_r2"/>
</dbReference>
<dbReference type="InterPro" id="IPR013249">
    <property type="entry name" value="RNA_pol_sigma70_r4_t2"/>
</dbReference>
<evidence type="ECO:0000256" key="3">
    <source>
        <dbReference type="ARBA" id="ARBA00023082"/>
    </source>
</evidence>
<comment type="similarity">
    <text evidence="1">Belongs to the sigma-70 factor family. ECF subfamily.</text>
</comment>
<dbReference type="RefSeq" id="WP_221341644.1">
    <property type="nucleotide sequence ID" value="NZ_JACHIN010000019.1"/>
</dbReference>
<proteinExistence type="inferred from homology"/>
<organism evidence="8 9">
    <name type="scientific">Nonomuraea endophytica</name>
    <dbReference type="NCBI Taxonomy" id="714136"/>
    <lineage>
        <taxon>Bacteria</taxon>
        <taxon>Bacillati</taxon>
        <taxon>Actinomycetota</taxon>
        <taxon>Actinomycetes</taxon>
        <taxon>Streptosporangiales</taxon>
        <taxon>Streptosporangiaceae</taxon>
        <taxon>Nonomuraea</taxon>
    </lineage>
</organism>
<sequence>MLFDEFAQQVYAHAYRLTGDWSTAEDVTAATFGQAWRSRHKIETDGGTLRPWLLGIATNLARAARRGERRRRALADRLPPGALVPDFADQVADRAAAAAQIHAVRQAFDRLRRPEQDVVALCIWAGLDYEQAAQALGIPVGTVKSRLSRARARLARELIKPEQQVTDDRATGAAAAGREDDR</sequence>
<dbReference type="InterPro" id="IPR014284">
    <property type="entry name" value="RNA_pol_sigma-70_dom"/>
</dbReference>
<evidence type="ECO:0000256" key="4">
    <source>
        <dbReference type="ARBA" id="ARBA00023163"/>
    </source>
</evidence>
<dbReference type="AlphaFoldDB" id="A0A7W8ELP6"/>
<dbReference type="SUPFAM" id="SSF88659">
    <property type="entry name" value="Sigma3 and sigma4 domains of RNA polymerase sigma factors"/>
    <property type="match status" value="1"/>
</dbReference>
<dbReference type="GO" id="GO:0003677">
    <property type="term" value="F:DNA binding"/>
    <property type="evidence" value="ECO:0007669"/>
    <property type="project" value="InterPro"/>
</dbReference>
<protein>
    <submittedName>
        <fullName evidence="8">RNA polymerase sigma-70 factor (ECF subfamily)</fullName>
    </submittedName>
</protein>
<comment type="caution">
    <text evidence="8">The sequence shown here is derived from an EMBL/GenBank/DDBJ whole genome shotgun (WGS) entry which is preliminary data.</text>
</comment>
<evidence type="ECO:0000259" key="7">
    <source>
        <dbReference type="Pfam" id="PF08281"/>
    </source>
</evidence>
<dbReference type="Gene3D" id="1.10.1740.10">
    <property type="match status" value="1"/>
</dbReference>
<feature type="domain" description="RNA polymerase sigma factor 70 region 4 type 2" evidence="7">
    <location>
        <begin position="103"/>
        <end position="154"/>
    </location>
</feature>
<dbReference type="PANTHER" id="PTHR43133">
    <property type="entry name" value="RNA POLYMERASE ECF-TYPE SIGMA FACTO"/>
    <property type="match status" value="1"/>
</dbReference>
<dbReference type="GO" id="GO:0006352">
    <property type="term" value="P:DNA-templated transcription initiation"/>
    <property type="evidence" value="ECO:0007669"/>
    <property type="project" value="InterPro"/>
</dbReference>
<dbReference type="InterPro" id="IPR036388">
    <property type="entry name" value="WH-like_DNA-bd_sf"/>
</dbReference>
<dbReference type="InterPro" id="IPR013325">
    <property type="entry name" value="RNA_pol_sigma_r2"/>
</dbReference>
<dbReference type="Pfam" id="PF08281">
    <property type="entry name" value="Sigma70_r4_2"/>
    <property type="match status" value="1"/>
</dbReference>
<dbReference type="SUPFAM" id="SSF88946">
    <property type="entry name" value="Sigma2 domain of RNA polymerase sigma factors"/>
    <property type="match status" value="1"/>
</dbReference>
<dbReference type="NCBIfam" id="TIGR02937">
    <property type="entry name" value="sigma70-ECF"/>
    <property type="match status" value="1"/>
</dbReference>
<dbReference type="InterPro" id="IPR039425">
    <property type="entry name" value="RNA_pol_sigma-70-like"/>
</dbReference>
<evidence type="ECO:0000256" key="5">
    <source>
        <dbReference type="SAM" id="MobiDB-lite"/>
    </source>
</evidence>
<dbReference type="EMBL" id="JACHIN010000019">
    <property type="protein sequence ID" value="MBB5083861.1"/>
    <property type="molecule type" value="Genomic_DNA"/>
</dbReference>
<dbReference type="PANTHER" id="PTHR43133:SF25">
    <property type="entry name" value="RNA POLYMERASE SIGMA FACTOR RFAY-RELATED"/>
    <property type="match status" value="1"/>
</dbReference>
<feature type="compositionally biased region" description="Basic and acidic residues" evidence="5">
    <location>
        <begin position="161"/>
        <end position="170"/>
    </location>
</feature>
<dbReference type="Gene3D" id="1.10.10.10">
    <property type="entry name" value="Winged helix-like DNA-binding domain superfamily/Winged helix DNA-binding domain"/>
    <property type="match status" value="1"/>
</dbReference>
<dbReference type="InterPro" id="IPR013324">
    <property type="entry name" value="RNA_pol_sigma_r3/r4-like"/>
</dbReference>
<evidence type="ECO:0000256" key="2">
    <source>
        <dbReference type="ARBA" id="ARBA00023015"/>
    </source>
</evidence>
<keyword evidence="4" id="KW-0804">Transcription</keyword>
<accession>A0A7W8ELP6</accession>
<evidence type="ECO:0000313" key="8">
    <source>
        <dbReference type="EMBL" id="MBB5083861.1"/>
    </source>
</evidence>
<keyword evidence="2" id="KW-0805">Transcription regulation</keyword>
<dbReference type="GO" id="GO:0016987">
    <property type="term" value="F:sigma factor activity"/>
    <property type="evidence" value="ECO:0007669"/>
    <property type="project" value="UniProtKB-KW"/>
</dbReference>
<evidence type="ECO:0000259" key="6">
    <source>
        <dbReference type="Pfam" id="PF04542"/>
    </source>
</evidence>
<dbReference type="CDD" id="cd06171">
    <property type="entry name" value="Sigma70_r4"/>
    <property type="match status" value="1"/>
</dbReference>
<keyword evidence="9" id="KW-1185">Reference proteome</keyword>
<feature type="region of interest" description="Disordered" evidence="5">
    <location>
        <begin position="161"/>
        <end position="182"/>
    </location>
</feature>
<evidence type="ECO:0000313" key="9">
    <source>
        <dbReference type="Proteomes" id="UP000568380"/>
    </source>
</evidence>
<feature type="domain" description="RNA polymerase sigma-70 region 2" evidence="6">
    <location>
        <begin position="2"/>
        <end position="71"/>
    </location>
</feature>
<dbReference type="Pfam" id="PF04542">
    <property type="entry name" value="Sigma70_r2"/>
    <property type="match status" value="1"/>
</dbReference>
<dbReference type="Proteomes" id="UP000568380">
    <property type="component" value="Unassembled WGS sequence"/>
</dbReference>
<keyword evidence="3" id="KW-0731">Sigma factor</keyword>
<reference evidence="8 9" key="1">
    <citation type="submission" date="2020-08" db="EMBL/GenBank/DDBJ databases">
        <title>Genomic Encyclopedia of Type Strains, Phase IV (KMG-IV): sequencing the most valuable type-strain genomes for metagenomic binning, comparative biology and taxonomic classification.</title>
        <authorList>
            <person name="Goeker M."/>
        </authorList>
    </citation>
    <scope>NUCLEOTIDE SEQUENCE [LARGE SCALE GENOMIC DNA]</scope>
    <source>
        <strain evidence="8 9">DSM 45385</strain>
    </source>
</reference>
<name>A0A7W8ELP6_9ACTN</name>
<evidence type="ECO:0000256" key="1">
    <source>
        <dbReference type="ARBA" id="ARBA00010641"/>
    </source>
</evidence>